<feature type="compositionally biased region" description="Basic and acidic residues" evidence="1">
    <location>
        <begin position="387"/>
        <end position="397"/>
    </location>
</feature>
<dbReference type="SUPFAM" id="SSF50630">
    <property type="entry name" value="Acid proteases"/>
    <property type="match status" value="1"/>
</dbReference>
<dbReference type="OrthoDB" id="4074350at2759"/>
<keyword evidence="2" id="KW-0732">Signal</keyword>
<reference evidence="3" key="1">
    <citation type="submission" date="2021-12" db="EMBL/GenBank/DDBJ databases">
        <authorList>
            <person name="Zaccaron A."/>
            <person name="Stergiopoulos I."/>
        </authorList>
    </citation>
    <scope>NUCLEOTIDE SEQUENCE</scope>
    <source>
        <strain evidence="3">Race5_Kim</strain>
    </source>
</reference>
<dbReference type="EMBL" id="CP090163">
    <property type="protein sequence ID" value="UJO10958.1"/>
    <property type="molecule type" value="Genomic_DNA"/>
</dbReference>
<proteinExistence type="predicted"/>
<dbReference type="GO" id="GO:0004190">
    <property type="term" value="F:aspartic-type endopeptidase activity"/>
    <property type="evidence" value="ECO:0007669"/>
    <property type="project" value="InterPro"/>
</dbReference>
<dbReference type="InterPro" id="IPR021109">
    <property type="entry name" value="Peptidase_aspartic_dom_sf"/>
</dbReference>
<feature type="region of interest" description="Disordered" evidence="1">
    <location>
        <begin position="359"/>
        <end position="408"/>
    </location>
</feature>
<organism evidence="3 4">
    <name type="scientific">Passalora fulva</name>
    <name type="common">Tomato leaf mold</name>
    <name type="synonym">Cladosporium fulvum</name>
    <dbReference type="NCBI Taxonomy" id="5499"/>
    <lineage>
        <taxon>Eukaryota</taxon>
        <taxon>Fungi</taxon>
        <taxon>Dikarya</taxon>
        <taxon>Ascomycota</taxon>
        <taxon>Pezizomycotina</taxon>
        <taxon>Dothideomycetes</taxon>
        <taxon>Dothideomycetidae</taxon>
        <taxon>Mycosphaerellales</taxon>
        <taxon>Mycosphaerellaceae</taxon>
        <taxon>Fulvia</taxon>
    </lineage>
</organism>
<evidence type="ECO:0000313" key="3">
    <source>
        <dbReference type="EMBL" id="UJO10958.1"/>
    </source>
</evidence>
<dbReference type="GO" id="GO:0006508">
    <property type="term" value="P:proteolysis"/>
    <property type="evidence" value="ECO:0007669"/>
    <property type="project" value="InterPro"/>
</dbReference>
<evidence type="ECO:0000256" key="2">
    <source>
        <dbReference type="SAM" id="SignalP"/>
    </source>
</evidence>
<evidence type="ECO:0008006" key="5">
    <source>
        <dbReference type="Google" id="ProtNLM"/>
    </source>
</evidence>
<evidence type="ECO:0000256" key="1">
    <source>
        <dbReference type="SAM" id="MobiDB-lite"/>
    </source>
</evidence>
<dbReference type="RefSeq" id="XP_047755324.1">
    <property type="nucleotide sequence ID" value="XM_047900964.1"/>
</dbReference>
<feature type="signal peptide" evidence="2">
    <location>
        <begin position="1"/>
        <end position="19"/>
    </location>
</feature>
<dbReference type="KEGG" id="ffu:CLAFUR5_01816"/>
<dbReference type="AlphaFoldDB" id="A0A9Q8L673"/>
<keyword evidence="4" id="KW-1185">Reference proteome</keyword>
<dbReference type="Proteomes" id="UP000756132">
    <property type="component" value="Chromosome 1"/>
</dbReference>
<dbReference type="PRINTS" id="PR00792">
    <property type="entry name" value="PEPSIN"/>
</dbReference>
<gene>
    <name evidence="3" type="ORF">CLAFUR5_01816</name>
</gene>
<feature type="chain" id="PRO_5040345197" description="Peptidase A1 domain-containing protein" evidence="2">
    <location>
        <begin position="20"/>
        <end position="444"/>
    </location>
</feature>
<sequence length="444" mass="47385">MRKLLSLSWGLWSAVLVVGALNESIRPLSLPASGYWEGNDGQWSKFNLQIGTPPQVVRLITGTSATAANVIWTVIPEGCEQANPDLENCAFARGENKLGLSANAYYGFDTVSFGLPGSGLPTLDSQVIAGIATNDFFLGTVLGTLRNANNSLVPSTTWAYTSGAVYKSPPVLGSVTFGGYDANRINLSDSNSVSVPFWTDPSRDLLLGLQSITYDTLGSTPLLVTGVYVFLDSLVAQMKPFGLEWDNVTELYTVSEETFDAHSVLQLKPAILPSQASTERTQYTLGRAFLQEAYVIADYDRRNFTVGQALFPSIDNIVPILPPGVSTSRKPSGLSTGAIAGMAVGAVVALAAPKYIPASTDEKPPLEQLDSSFEPDQKGVNASPHVGELRGDSRYGGHSELSSVHHRSELATNAGDLYELPGHDRCELAAGGVAATELETSHRR</sequence>
<protein>
    <recommendedName>
        <fullName evidence="5">Peptidase A1 domain-containing protein</fullName>
    </recommendedName>
</protein>
<dbReference type="GeneID" id="71981694"/>
<reference evidence="3" key="2">
    <citation type="journal article" date="2022" name="Microb. Genom.">
        <title>A chromosome-scale genome assembly of the tomato pathogen Cladosporium fulvum reveals a compartmentalized genome architecture and the presence of a dispensable chromosome.</title>
        <authorList>
            <person name="Zaccaron A.Z."/>
            <person name="Chen L.H."/>
            <person name="Samaras A."/>
            <person name="Stergiopoulos I."/>
        </authorList>
    </citation>
    <scope>NUCLEOTIDE SEQUENCE</scope>
    <source>
        <strain evidence="3">Race5_Kim</strain>
    </source>
</reference>
<name>A0A9Q8L673_PASFU</name>
<evidence type="ECO:0000313" key="4">
    <source>
        <dbReference type="Proteomes" id="UP000756132"/>
    </source>
</evidence>
<accession>A0A9Q8L673</accession>
<dbReference type="InterPro" id="IPR001461">
    <property type="entry name" value="Aspartic_peptidase_A1"/>
</dbReference>